<feature type="transmembrane region" description="Helical" evidence="5">
    <location>
        <begin position="184"/>
        <end position="210"/>
    </location>
</feature>
<keyword evidence="1" id="KW-0145">Chemotaxis</keyword>
<dbReference type="Pfam" id="PF12729">
    <property type="entry name" value="4HB_MCP_1"/>
    <property type="match status" value="1"/>
</dbReference>
<dbReference type="SMART" id="SM00283">
    <property type="entry name" value="MA"/>
    <property type="match status" value="1"/>
</dbReference>
<evidence type="ECO:0000256" key="3">
    <source>
        <dbReference type="PROSITE-ProRule" id="PRU00284"/>
    </source>
</evidence>
<feature type="domain" description="Methyl-accepting transducer" evidence="6">
    <location>
        <begin position="313"/>
        <end position="542"/>
    </location>
</feature>
<dbReference type="PROSITE" id="PS50111">
    <property type="entry name" value="CHEMOTAXIS_TRANSDUC_2"/>
    <property type="match status" value="1"/>
</dbReference>
<dbReference type="OrthoDB" id="9814363at2"/>
<dbReference type="GO" id="GO:0007165">
    <property type="term" value="P:signal transduction"/>
    <property type="evidence" value="ECO:0007669"/>
    <property type="project" value="UniProtKB-KW"/>
</dbReference>
<name>A0A419T6T9_9FIRM</name>
<dbReference type="InterPro" id="IPR051310">
    <property type="entry name" value="MCP_chemotaxis"/>
</dbReference>
<dbReference type="PROSITE" id="PS50885">
    <property type="entry name" value="HAMP"/>
    <property type="match status" value="1"/>
</dbReference>
<evidence type="ECO:0000256" key="5">
    <source>
        <dbReference type="SAM" id="Phobius"/>
    </source>
</evidence>
<feature type="coiled-coil region" evidence="4">
    <location>
        <begin position="531"/>
        <end position="558"/>
    </location>
</feature>
<keyword evidence="5" id="KW-0812">Transmembrane</keyword>
<gene>
    <name evidence="8" type="ORF">BET01_14885</name>
</gene>
<dbReference type="Gene3D" id="1.10.287.950">
    <property type="entry name" value="Methyl-accepting chemotaxis protein"/>
    <property type="match status" value="1"/>
</dbReference>
<dbReference type="SMART" id="SM00304">
    <property type="entry name" value="HAMP"/>
    <property type="match status" value="1"/>
</dbReference>
<dbReference type="InterPro" id="IPR004089">
    <property type="entry name" value="MCPsignal_dom"/>
</dbReference>
<dbReference type="Pfam" id="PF00672">
    <property type="entry name" value="HAMP"/>
    <property type="match status" value="1"/>
</dbReference>
<evidence type="ECO:0000313" key="9">
    <source>
        <dbReference type="Proteomes" id="UP000284277"/>
    </source>
</evidence>
<sequence>MKNFNDYSISKKLSTGFIVVAAIMLVVGLLGLGSMLRINSSDTYMYQEKTAPLDDMFSAVQSLYQIRSDSKDLIINSGNTQMVGELEKSYVKNKETFLTSSEIYRKSIPSSSQESIKLYEEAMKLFKDSYDPAILKSIEAAKSGNKTTVTSSLTDQTDEIQTIYNNFDQLIDNRMIEAKEISDINGTIAMVATIVLIIFIVAGIISALLLGKKIAIMISLPIGKVVDAAKLISQGHLDVDLADITSKDETGQLASAFTEMISGIREQAFAAINISNGDFTQNVPLRSEKDTMGLALLKIENDLNQSLLSIQTAAIQVNTGAEQVSSAAQALASGTTEQAATIEELNAAISSVTQQAESNAGNVQKATIYVGEADAGVIESNSHMQKLNLSMKEISASSDKISSITKVIEDIAFQTNILALNAAVESARAGSAGKGFAVVADEVRNLAAKSAAAAKQTAELIGHSAASVSEGEKLALEAANILLEVGKKAKLAEQSINEIDSASSAQVLAIEEINQGLAQVSAVVQSNAATAEESSASSEELAAQAQMLKQEVERFKLKEGTESHYPVKEEYTAINNSYDYNYEPAFTPANLDSKY</sequence>
<accession>A0A419T6T9</accession>
<dbReference type="PANTHER" id="PTHR43531:SF11">
    <property type="entry name" value="METHYL-ACCEPTING CHEMOTAXIS PROTEIN 3"/>
    <property type="match status" value="1"/>
</dbReference>
<dbReference type="RefSeq" id="WP_120195881.1">
    <property type="nucleotide sequence ID" value="NZ_MCIA01000007.1"/>
</dbReference>
<evidence type="ECO:0000256" key="4">
    <source>
        <dbReference type="SAM" id="Coils"/>
    </source>
</evidence>
<evidence type="ECO:0000259" key="7">
    <source>
        <dbReference type="PROSITE" id="PS50885"/>
    </source>
</evidence>
<dbReference type="SUPFAM" id="SSF58104">
    <property type="entry name" value="Methyl-accepting chemotaxis protein (MCP) signaling domain"/>
    <property type="match status" value="1"/>
</dbReference>
<keyword evidence="4" id="KW-0175">Coiled coil</keyword>
<dbReference type="PRINTS" id="PR00260">
    <property type="entry name" value="CHEMTRNSDUCR"/>
</dbReference>
<keyword evidence="3" id="KW-0807">Transducer</keyword>
<organism evidence="8 9">
    <name type="scientific">Lacrimispora algidixylanolytica</name>
    <dbReference type="NCBI Taxonomy" id="94868"/>
    <lineage>
        <taxon>Bacteria</taxon>
        <taxon>Bacillati</taxon>
        <taxon>Bacillota</taxon>
        <taxon>Clostridia</taxon>
        <taxon>Lachnospirales</taxon>
        <taxon>Lachnospiraceae</taxon>
        <taxon>Lacrimispora</taxon>
    </lineage>
</organism>
<dbReference type="PANTHER" id="PTHR43531">
    <property type="entry name" value="PROTEIN ICFG"/>
    <property type="match status" value="1"/>
</dbReference>
<dbReference type="EMBL" id="MCIA01000007">
    <property type="protein sequence ID" value="RKD33307.1"/>
    <property type="molecule type" value="Genomic_DNA"/>
</dbReference>
<keyword evidence="5" id="KW-0472">Membrane</keyword>
<dbReference type="GO" id="GO:0006935">
    <property type="term" value="P:chemotaxis"/>
    <property type="evidence" value="ECO:0007669"/>
    <property type="project" value="UniProtKB-KW"/>
</dbReference>
<feature type="transmembrane region" description="Helical" evidence="5">
    <location>
        <begin position="15"/>
        <end position="36"/>
    </location>
</feature>
<reference evidence="8 9" key="1">
    <citation type="submission" date="2016-08" db="EMBL/GenBank/DDBJ databases">
        <title>A new outlook on sporulation: Clostridium algidixylanolyticum.</title>
        <authorList>
            <person name="Poppleton D.I."/>
            <person name="Gribaldo S."/>
        </authorList>
    </citation>
    <scope>NUCLEOTIDE SEQUENCE [LARGE SCALE GENOMIC DNA]</scope>
    <source>
        <strain evidence="8 9">SPL73</strain>
    </source>
</reference>
<evidence type="ECO:0000313" key="8">
    <source>
        <dbReference type="EMBL" id="RKD33307.1"/>
    </source>
</evidence>
<dbReference type="Proteomes" id="UP000284277">
    <property type="component" value="Unassembled WGS sequence"/>
</dbReference>
<dbReference type="GO" id="GO:0005886">
    <property type="term" value="C:plasma membrane"/>
    <property type="evidence" value="ECO:0007669"/>
    <property type="project" value="TreeGrafter"/>
</dbReference>
<dbReference type="InterPro" id="IPR004090">
    <property type="entry name" value="Chemotax_Me-accpt_rcpt"/>
</dbReference>
<keyword evidence="9" id="KW-1185">Reference proteome</keyword>
<evidence type="ECO:0000256" key="2">
    <source>
        <dbReference type="ARBA" id="ARBA00029447"/>
    </source>
</evidence>
<protein>
    <submittedName>
        <fullName evidence="8">Chemotaxis protein</fullName>
    </submittedName>
</protein>
<dbReference type="AlphaFoldDB" id="A0A419T6T9"/>
<dbReference type="Gene3D" id="6.10.340.10">
    <property type="match status" value="1"/>
</dbReference>
<keyword evidence="5" id="KW-1133">Transmembrane helix</keyword>
<comment type="similarity">
    <text evidence="2">Belongs to the methyl-accepting chemotaxis (MCP) protein family.</text>
</comment>
<comment type="caution">
    <text evidence="8">The sequence shown here is derived from an EMBL/GenBank/DDBJ whole genome shotgun (WGS) entry which is preliminary data.</text>
</comment>
<dbReference type="InterPro" id="IPR024478">
    <property type="entry name" value="HlyB_4HB_MCP"/>
</dbReference>
<evidence type="ECO:0000259" key="6">
    <source>
        <dbReference type="PROSITE" id="PS50111"/>
    </source>
</evidence>
<dbReference type="Pfam" id="PF00015">
    <property type="entry name" value="MCPsignal"/>
    <property type="match status" value="1"/>
</dbReference>
<evidence type="ECO:0000256" key="1">
    <source>
        <dbReference type="ARBA" id="ARBA00022500"/>
    </source>
</evidence>
<dbReference type="InterPro" id="IPR003660">
    <property type="entry name" value="HAMP_dom"/>
</dbReference>
<dbReference type="GO" id="GO:0004888">
    <property type="term" value="F:transmembrane signaling receptor activity"/>
    <property type="evidence" value="ECO:0007669"/>
    <property type="project" value="InterPro"/>
</dbReference>
<dbReference type="CDD" id="cd06225">
    <property type="entry name" value="HAMP"/>
    <property type="match status" value="1"/>
</dbReference>
<proteinExistence type="inferred from homology"/>
<feature type="domain" description="HAMP" evidence="7">
    <location>
        <begin position="216"/>
        <end position="269"/>
    </location>
</feature>